<gene>
    <name evidence="1" type="ORF">SAMN02787073_3012</name>
</gene>
<evidence type="ECO:0000313" key="2">
    <source>
        <dbReference type="Proteomes" id="UP000184108"/>
    </source>
</evidence>
<protein>
    <submittedName>
        <fullName evidence="1">Uncharacterized protein</fullName>
    </submittedName>
</protein>
<accession>A0A1M5ESC6</accession>
<dbReference type="RefSeq" id="WP_073174342.1">
    <property type="nucleotide sequence ID" value="NZ_FQVE01000003.1"/>
</dbReference>
<dbReference type="Proteomes" id="UP000184108">
    <property type="component" value="Unassembled WGS sequence"/>
</dbReference>
<sequence length="177" mass="21409">MELRKEIEPDYDTAEKRYPEILKLILQYTDYCDENGDEDHTAYKKLEHQLHEMTGKDMSQFNLWEWWEADGAENLAFDIALPEPETVRDITKNELTEIVRRMKTFEISDGESFKSMFYSRICFGNGYYHQFLKLNFKTYDLRLFQQNKDKKGNYFEYSQEETTEKLWNSGDYQTDFK</sequence>
<reference evidence="2" key="1">
    <citation type="submission" date="2016-11" db="EMBL/GenBank/DDBJ databases">
        <authorList>
            <person name="Varghese N."/>
            <person name="Submissions S."/>
        </authorList>
    </citation>
    <scope>NUCLEOTIDE SEQUENCE [LARGE SCALE GENOMIC DNA]</scope>
    <source>
        <strain evidence="2">YR203</strain>
    </source>
</reference>
<dbReference type="EMBL" id="FQVE01000003">
    <property type="protein sequence ID" value="SHF82030.1"/>
    <property type="molecule type" value="Genomic_DNA"/>
</dbReference>
<evidence type="ECO:0000313" key="1">
    <source>
        <dbReference type="EMBL" id="SHF82030.1"/>
    </source>
</evidence>
<dbReference type="AlphaFoldDB" id="A0A1M5ESC6"/>
<organism evidence="1 2">
    <name type="scientific">Chryseobacterium vrystaatense</name>
    <dbReference type="NCBI Taxonomy" id="307480"/>
    <lineage>
        <taxon>Bacteria</taxon>
        <taxon>Pseudomonadati</taxon>
        <taxon>Bacteroidota</taxon>
        <taxon>Flavobacteriia</taxon>
        <taxon>Flavobacteriales</taxon>
        <taxon>Weeksellaceae</taxon>
        <taxon>Chryseobacterium group</taxon>
        <taxon>Chryseobacterium</taxon>
    </lineage>
</organism>
<proteinExistence type="predicted"/>
<name>A0A1M5ESC6_9FLAO</name>